<dbReference type="Proteomes" id="UP000268727">
    <property type="component" value="Unassembled WGS sequence"/>
</dbReference>
<organism evidence="1 2">
    <name type="scientific">Saccharothrix texasensis</name>
    <dbReference type="NCBI Taxonomy" id="103734"/>
    <lineage>
        <taxon>Bacteria</taxon>
        <taxon>Bacillati</taxon>
        <taxon>Actinomycetota</taxon>
        <taxon>Actinomycetes</taxon>
        <taxon>Pseudonocardiales</taxon>
        <taxon>Pseudonocardiaceae</taxon>
        <taxon>Saccharothrix</taxon>
    </lineage>
</organism>
<dbReference type="AlphaFoldDB" id="A0A3N1HBP4"/>
<gene>
    <name evidence="1" type="ORF">EDD40_5313</name>
</gene>
<proteinExistence type="predicted"/>
<dbReference type="EMBL" id="RJKM01000001">
    <property type="protein sequence ID" value="ROP39911.1"/>
    <property type="molecule type" value="Genomic_DNA"/>
</dbReference>
<evidence type="ECO:0000313" key="1">
    <source>
        <dbReference type="EMBL" id="ROP39911.1"/>
    </source>
</evidence>
<evidence type="ECO:0000313" key="2">
    <source>
        <dbReference type="Proteomes" id="UP000268727"/>
    </source>
</evidence>
<sequence>MTTESGVLGPPGFGSAGRPVVVPAGEARVSPTAPHLLSTPDRVRDFDFVRLVRAGATG</sequence>
<keyword evidence="2" id="KW-1185">Reference proteome</keyword>
<accession>A0A3N1HBP4</accession>
<name>A0A3N1HBP4_9PSEU</name>
<reference evidence="1 2" key="1">
    <citation type="submission" date="2018-11" db="EMBL/GenBank/DDBJ databases">
        <title>Sequencing the genomes of 1000 actinobacteria strains.</title>
        <authorList>
            <person name="Klenk H.-P."/>
        </authorList>
    </citation>
    <scope>NUCLEOTIDE SEQUENCE [LARGE SCALE GENOMIC DNA]</scope>
    <source>
        <strain evidence="1 2">DSM 44231</strain>
    </source>
</reference>
<protein>
    <submittedName>
        <fullName evidence="1">Uncharacterized protein</fullName>
    </submittedName>
</protein>
<comment type="caution">
    <text evidence="1">The sequence shown here is derived from an EMBL/GenBank/DDBJ whole genome shotgun (WGS) entry which is preliminary data.</text>
</comment>